<sequence length="1349" mass="151088">MQLSEFRQNNLLYTQESLSRYKLGGYHPVTLGDTLKNGRYEIHHKLGYGGFSTVWLAKDREQNQWVSLKIMTANASESGELRNLRLLQKHSGGNLSSKYIVQLLDDFTHNGPNGVHQCLVLELLGPTVDMVLRDYYEGDDKLEPEDILRMSTQLLKAVKFIHSAGMCHGDVSGRNIAFTCNKLLKSPEKGFFDGLGFPEIEPLARIDGAPLDNGLPTQLVKAAEWVDWTDEDEEDIRLFDFGESFLEGEQPEKLAQPSNLQVPETIFTDHFDYRLDLWRAGCMIYAFVFTIYPFWYFDADDYLVFQMIGFVETLPIEWEPQWNEMQTSPSRDWDMNEGKQYDLSQSKMFQLIPLKDYGPSKIECKFAENVHDAELQPLLRLTQGLIRFLPDSRITADEALDWPHQADLPRRMEPASPTRRRRSSRQGSIRSEDWPEEISVSLSPNGERKHINTDRRNTGVKILSDGRLDIKIDEHMPHLAGLLNRVQTTTAPPDLEDLEDKPTPEPIPKDEGRDFPLKLNIVIQVIGSRGDIQPFVALGKELKTYGHRVRLATHLAFREFVLDSGLEFFNLGGDPEELMAFMVKNPSLLPAFSTIRSGAIQKRRREMKEIIYGCWKSCIETGDGTDLHQIKEDLWSDTVDYRRRPFVADAIIANPPSLGHIHCAQRLGIPLHMMFTMPWSATQSFPHPLAVLHQQDCKPTVANLVSYTVVDMMIWEGLGDLVNSWRKKCLALDPLDSITAPNLPARLGVPFSYLWSPALLPKPRDWADHIDICGFSVLPAKSDYNPPKEIDDFLKAGPTPLYVGFGSIVVENQVRLTQIVFEAIKNAGQRAIISKGWGNLGVDGIDVPDNILIIGNVPHDWLFQHVSCVIHHGGAGTTAAGLALGRPTIIVPFFGDQQFWGGIVGVAGAGPMPVPHKQLTAEKLTNAIQTALKPSTQEKAQEIANKMRQESGVKDGVRSFHRHLNLKSIRCAICPNRPAVWHIKHTSIGLSAFAAAILVEMGAIKPQNVALNRPSEYDTYRNPAGPISAGAQVLVGAIANFVTGIGEVPYEVVSDFVTTGRAIRDTRQSSHPSSRSSWRKSRRSQDPVVDSDEEQYHEPAEYHGPSECRGLGRSNNDDDEMSLDTNDNENDNVRHNKMNDNLPASAAGQRQGKPVDQSELLSYIESPKGHGVIYEIRTHGSRMSKKFLKNILWLPTDLALSLSKGFHNAPMLYHDRMVKETPKVIGFRSGLEAAGTELRDGFYYGITGLVTQPRYGAKHQGAQGMVKGIGKGIGGVFLKPPAGLWGLIGYPLVGLRRKLQKSLGRTQELSIMASRIAQGIEEMRASTADERAEVARKWRLLEEELRVSY</sequence>
<dbReference type="InterPro" id="IPR000719">
    <property type="entry name" value="Prot_kinase_dom"/>
</dbReference>
<keyword evidence="5" id="KW-0472">Membrane</keyword>
<gene>
    <name evidence="7" type="ORF">PENNAL_c0060G04546</name>
</gene>
<dbReference type="PANTHER" id="PTHR48050">
    <property type="entry name" value="STEROL 3-BETA-GLUCOSYLTRANSFERASE"/>
    <property type="match status" value="1"/>
</dbReference>
<dbReference type="Gene3D" id="3.30.200.20">
    <property type="entry name" value="Phosphorylase Kinase, domain 1"/>
    <property type="match status" value="1"/>
</dbReference>
<feature type="domain" description="Protein kinase" evidence="6">
    <location>
        <begin position="40"/>
        <end position="407"/>
    </location>
</feature>
<dbReference type="GO" id="GO:0005975">
    <property type="term" value="P:carbohydrate metabolic process"/>
    <property type="evidence" value="ECO:0007669"/>
    <property type="project" value="InterPro"/>
</dbReference>
<evidence type="ECO:0000256" key="3">
    <source>
        <dbReference type="ARBA" id="ARBA00023098"/>
    </source>
</evidence>
<dbReference type="GO" id="GO:0012505">
    <property type="term" value="C:endomembrane system"/>
    <property type="evidence" value="ECO:0007669"/>
    <property type="project" value="UniProtKB-SubCell"/>
</dbReference>
<feature type="region of interest" description="Disordered" evidence="4">
    <location>
        <begin position="490"/>
        <end position="511"/>
    </location>
</feature>
<dbReference type="CDD" id="cd03784">
    <property type="entry name" value="GT1_Gtf-like"/>
    <property type="match status" value="1"/>
</dbReference>
<organism evidence="7 8">
    <name type="scientific">Penicillium nalgiovense</name>
    <dbReference type="NCBI Taxonomy" id="60175"/>
    <lineage>
        <taxon>Eukaryota</taxon>
        <taxon>Fungi</taxon>
        <taxon>Dikarya</taxon>
        <taxon>Ascomycota</taxon>
        <taxon>Pezizomycotina</taxon>
        <taxon>Eurotiomycetes</taxon>
        <taxon>Eurotiomycetidae</taxon>
        <taxon>Eurotiales</taxon>
        <taxon>Aspergillaceae</taxon>
        <taxon>Penicillium</taxon>
    </lineage>
</organism>
<dbReference type="SMART" id="SM00220">
    <property type="entry name" value="S_TKc"/>
    <property type="match status" value="1"/>
</dbReference>
<keyword evidence="8" id="KW-1185">Reference proteome</keyword>
<evidence type="ECO:0000313" key="7">
    <source>
        <dbReference type="EMBL" id="OQE77501.1"/>
    </source>
</evidence>
<keyword evidence="3" id="KW-0443">Lipid metabolism</keyword>
<dbReference type="GO" id="GO:0005524">
    <property type="term" value="F:ATP binding"/>
    <property type="evidence" value="ECO:0007669"/>
    <property type="project" value="InterPro"/>
</dbReference>
<comment type="caution">
    <text evidence="7">The sequence shown here is derived from an EMBL/GenBank/DDBJ whole genome shotgun (WGS) entry which is preliminary data.</text>
</comment>
<evidence type="ECO:0000256" key="1">
    <source>
        <dbReference type="ARBA" id="ARBA00004184"/>
    </source>
</evidence>
<reference evidence="8" key="1">
    <citation type="journal article" date="2017" name="Nat. Microbiol.">
        <title>Global analysis of biosynthetic gene clusters reveals vast potential of secondary metabolite production in Penicillium species.</title>
        <authorList>
            <person name="Nielsen J.C."/>
            <person name="Grijseels S."/>
            <person name="Prigent S."/>
            <person name="Ji B."/>
            <person name="Dainat J."/>
            <person name="Nielsen K.F."/>
            <person name="Frisvad J.C."/>
            <person name="Workman M."/>
            <person name="Nielsen J."/>
        </authorList>
    </citation>
    <scope>NUCLEOTIDE SEQUENCE [LARGE SCALE GENOMIC DNA]</scope>
    <source>
        <strain evidence="8">IBT 13039</strain>
    </source>
</reference>
<dbReference type="InterPro" id="IPR004276">
    <property type="entry name" value="GlycoTrans_28_N"/>
</dbReference>
<dbReference type="PROSITE" id="PS50011">
    <property type="entry name" value="PROTEIN_KINASE_DOM"/>
    <property type="match status" value="1"/>
</dbReference>
<evidence type="ECO:0000256" key="2">
    <source>
        <dbReference type="ARBA" id="ARBA00022679"/>
    </source>
</evidence>
<feature type="region of interest" description="Disordered" evidence="4">
    <location>
        <begin position="1063"/>
        <end position="1155"/>
    </location>
</feature>
<feature type="compositionally biased region" description="Basic and acidic residues" evidence="4">
    <location>
        <begin position="500"/>
        <end position="511"/>
    </location>
</feature>
<dbReference type="Gene3D" id="3.40.50.2000">
    <property type="entry name" value="Glycogen Phosphorylase B"/>
    <property type="match status" value="2"/>
</dbReference>
<dbReference type="PANTHER" id="PTHR48050:SF13">
    <property type="entry name" value="STEROL 3-BETA-GLUCOSYLTRANSFERASE UGT80A2"/>
    <property type="match status" value="1"/>
</dbReference>
<evidence type="ECO:0000256" key="5">
    <source>
        <dbReference type="SAM" id="Phobius"/>
    </source>
</evidence>
<comment type="subcellular location">
    <subcellularLocation>
        <location evidence="1">Endomembrane system</location>
        <topology evidence="1">Peripheral membrane protein</topology>
    </subcellularLocation>
</comment>
<feature type="compositionally biased region" description="Acidic residues" evidence="4">
    <location>
        <begin position="1117"/>
        <end position="1130"/>
    </location>
</feature>
<dbReference type="EMBL" id="MOOB01000060">
    <property type="protein sequence ID" value="OQE77501.1"/>
    <property type="molecule type" value="Genomic_DNA"/>
</dbReference>
<dbReference type="Proteomes" id="UP000191691">
    <property type="component" value="Unassembled WGS sequence"/>
</dbReference>
<dbReference type="InterPro" id="IPR011009">
    <property type="entry name" value="Kinase-like_dom_sf"/>
</dbReference>
<dbReference type="GO" id="GO:0004672">
    <property type="term" value="F:protein kinase activity"/>
    <property type="evidence" value="ECO:0007669"/>
    <property type="project" value="InterPro"/>
</dbReference>
<dbReference type="SUPFAM" id="SSF56112">
    <property type="entry name" value="Protein kinase-like (PK-like)"/>
    <property type="match status" value="1"/>
</dbReference>
<proteinExistence type="predicted"/>
<evidence type="ECO:0000313" key="8">
    <source>
        <dbReference type="Proteomes" id="UP000191691"/>
    </source>
</evidence>
<accession>A0A1V6XQZ5</accession>
<feature type="compositionally biased region" description="Basic and acidic residues" evidence="4">
    <location>
        <begin position="1094"/>
        <end position="1106"/>
    </location>
</feature>
<dbReference type="Pfam" id="PF00069">
    <property type="entry name" value="Pkinase"/>
    <property type="match status" value="1"/>
</dbReference>
<dbReference type="Gene3D" id="1.10.510.10">
    <property type="entry name" value="Transferase(Phosphotransferase) domain 1"/>
    <property type="match status" value="1"/>
</dbReference>
<dbReference type="GO" id="GO:0006629">
    <property type="term" value="P:lipid metabolic process"/>
    <property type="evidence" value="ECO:0007669"/>
    <property type="project" value="UniProtKB-KW"/>
</dbReference>
<feature type="region of interest" description="Disordered" evidence="4">
    <location>
        <begin position="405"/>
        <end position="453"/>
    </location>
</feature>
<evidence type="ECO:0000256" key="4">
    <source>
        <dbReference type="SAM" id="MobiDB-lite"/>
    </source>
</evidence>
<dbReference type="FunFam" id="3.40.50.2000:FF:000009">
    <property type="entry name" value="Sterol 3-beta-glucosyltransferase UGT80A2"/>
    <property type="match status" value="1"/>
</dbReference>
<dbReference type="InterPro" id="IPR050426">
    <property type="entry name" value="Glycosyltransferase_28"/>
</dbReference>
<dbReference type="Pfam" id="PF03033">
    <property type="entry name" value="Glyco_transf_28"/>
    <property type="match status" value="1"/>
</dbReference>
<dbReference type="InterPro" id="IPR010610">
    <property type="entry name" value="EryCIII-like_C"/>
</dbReference>
<evidence type="ECO:0000259" key="6">
    <source>
        <dbReference type="PROSITE" id="PS50011"/>
    </source>
</evidence>
<dbReference type="GO" id="GO:0016906">
    <property type="term" value="F:sterol 3-beta-glucosyltransferase activity"/>
    <property type="evidence" value="ECO:0007669"/>
    <property type="project" value="UniProtKB-ARBA"/>
</dbReference>
<protein>
    <recommendedName>
        <fullName evidence="6">Protein kinase domain-containing protein</fullName>
    </recommendedName>
</protein>
<dbReference type="InterPro" id="IPR002213">
    <property type="entry name" value="UDP_glucos_trans"/>
</dbReference>
<dbReference type="FunFam" id="3.40.50.2000:FF:000100">
    <property type="entry name" value="Glycosyltransferase family 1 protein"/>
    <property type="match status" value="1"/>
</dbReference>
<keyword evidence="5" id="KW-0812">Transmembrane</keyword>
<dbReference type="Pfam" id="PF06722">
    <property type="entry name" value="EryCIII-like_C"/>
    <property type="match status" value="1"/>
</dbReference>
<dbReference type="STRING" id="60175.A0A1V6XQZ5"/>
<dbReference type="SUPFAM" id="SSF53756">
    <property type="entry name" value="UDP-Glycosyltransferase/glycogen phosphorylase"/>
    <property type="match status" value="1"/>
</dbReference>
<dbReference type="OMA" id="PAVWHIK"/>
<name>A0A1V6XQZ5_PENNA</name>
<feature type="transmembrane region" description="Helical" evidence="5">
    <location>
        <begin position="277"/>
        <end position="297"/>
    </location>
</feature>
<keyword evidence="5" id="KW-1133">Transmembrane helix</keyword>
<keyword evidence="2" id="KW-0808">Transferase</keyword>